<dbReference type="HAMAP" id="MF_00074">
    <property type="entry name" value="16SrRNA_methyltr_G"/>
    <property type="match status" value="1"/>
</dbReference>
<keyword evidence="1 6" id="KW-0963">Cytoplasm</keyword>
<comment type="caution">
    <text evidence="8">The sequence shown here is derived from an EMBL/GenBank/DDBJ whole genome shotgun (WGS) entry which is preliminary data.</text>
</comment>
<dbReference type="SUPFAM" id="SSF53335">
    <property type="entry name" value="S-adenosyl-L-methionine-dependent methyltransferases"/>
    <property type="match status" value="1"/>
</dbReference>
<dbReference type="PANTHER" id="PTHR31760:SF0">
    <property type="entry name" value="S-ADENOSYL-L-METHIONINE-DEPENDENT METHYLTRANSFERASES SUPERFAMILY PROTEIN"/>
    <property type="match status" value="1"/>
</dbReference>
<keyword evidence="4 6" id="KW-0808">Transferase</keyword>
<dbReference type="Gene3D" id="3.40.50.150">
    <property type="entry name" value="Vaccinia Virus protein VP39"/>
    <property type="match status" value="1"/>
</dbReference>
<gene>
    <name evidence="6 8" type="primary">rsmG</name>
    <name evidence="8" type="ORF">NE695_08590</name>
</gene>
<feature type="binding site" evidence="6">
    <location>
        <position position="84"/>
    </location>
    <ligand>
        <name>S-adenosyl-L-methionine</name>
        <dbReference type="ChEBI" id="CHEBI:59789"/>
    </ligand>
</feature>
<dbReference type="InterPro" id="IPR003682">
    <property type="entry name" value="rRNA_ssu_MeTfrase_G"/>
</dbReference>
<keyword evidence="5 6" id="KW-0949">S-adenosyl-L-methionine</keyword>
<evidence type="ECO:0000256" key="3">
    <source>
        <dbReference type="ARBA" id="ARBA00022603"/>
    </source>
</evidence>
<sequence length="241" mass="26651">MTDIRAALMEKSKKVGVKVDAGQADLFQRYMELLLEWNEKMNLTAITDPAEIVEKHFVDSLSLLSLYQPKQGAKLIDVGTGAGFPGIPLKIMRPDLKLTLLDSLNKRLNFLKAVCTELGLESTLVHRRAEEAGLDKTMRESFDVAVARAVAPLNVLCEYCIPLIKMKGIFFAMKGPAVQEELNGSSYAIELLGGEETVLPFLLPDGEERTLIKIQKKRFTPKGYPRHGGTIAKHPLSSGNK</sequence>
<dbReference type="PIRSF" id="PIRSF003078">
    <property type="entry name" value="GidB"/>
    <property type="match status" value="1"/>
</dbReference>
<accession>A0ABT1RZ69</accession>
<feature type="region of interest" description="Disordered" evidence="7">
    <location>
        <begin position="222"/>
        <end position="241"/>
    </location>
</feature>
<proteinExistence type="inferred from homology"/>
<dbReference type="EMBL" id="JANFZH010000017">
    <property type="protein sequence ID" value="MCQ4839971.1"/>
    <property type="molecule type" value="Genomic_DNA"/>
</dbReference>
<organism evidence="8 9">
    <name type="scientific">Neglectibacter timonensis</name>
    <dbReference type="NCBI Taxonomy" id="1776382"/>
    <lineage>
        <taxon>Bacteria</taxon>
        <taxon>Bacillati</taxon>
        <taxon>Bacillota</taxon>
        <taxon>Clostridia</taxon>
        <taxon>Eubacteriales</taxon>
        <taxon>Oscillospiraceae</taxon>
        <taxon>Neglectibacter</taxon>
    </lineage>
</organism>
<dbReference type="InterPro" id="IPR029063">
    <property type="entry name" value="SAM-dependent_MTases_sf"/>
</dbReference>
<dbReference type="PANTHER" id="PTHR31760">
    <property type="entry name" value="S-ADENOSYL-L-METHIONINE-DEPENDENT METHYLTRANSFERASES SUPERFAMILY PROTEIN"/>
    <property type="match status" value="1"/>
</dbReference>
<feature type="binding site" evidence="6">
    <location>
        <position position="79"/>
    </location>
    <ligand>
        <name>S-adenosyl-L-methionine</name>
        <dbReference type="ChEBI" id="CHEBI:59789"/>
    </ligand>
</feature>
<name>A0ABT1RZ69_9FIRM</name>
<dbReference type="GeneID" id="90531532"/>
<dbReference type="RefSeq" id="WP_066861446.1">
    <property type="nucleotide sequence ID" value="NZ_CABKVV010000011.1"/>
</dbReference>
<evidence type="ECO:0000256" key="2">
    <source>
        <dbReference type="ARBA" id="ARBA00022552"/>
    </source>
</evidence>
<comment type="function">
    <text evidence="6">Specifically methylates the N7 position of a guanine in 16S rRNA.</text>
</comment>
<protein>
    <recommendedName>
        <fullName evidence="6">Ribosomal RNA small subunit methyltransferase G</fullName>
        <ecNumber evidence="6">2.1.1.-</ecNumber>
    </recommendedName>
    <alternativeName>
        <fullName evidence="6">16S rRNA 7-methylguanosine methyltransferase</fullName>
        <shortName evidence="6">16S rRNA m7G methyltransferase</shortName>
    </alternativeName>
</protein>
<feature type="binding site" evidence="6">
    <location>
        <begin position="129"/>
        <end position="130"/>
    </location>
    <ligand>
        <name>S-adenosyl-L-methionine</name>
        <dbReference type="ChEBI" id="CHEBI:59789"/>
    </ligand>
</feature>
<evidence type="ECO:0000256" key="6">
    <source>
        <dbReference type="HAMAP-Rule" id="MF_00074"/>
    </source>
</evidence>
<dbReference type="Proteomes" id="UP001524473">
    <property type="component" value="Unassembled WGS sequence"/>
</dbReference>
<evidence type="ECO:0000256" key="7">
    <source>
        <dbReference type="SAM" id="MobiDB-lite"/>
    </source>
</evidence>
<reference evidence="8 9" key="1">
    <citation type="submission" date="2022-06" db="EMBL/GenBank/DDBJ databases">
        <title>Isolation of gut microbiota from human fecal samples.</title>
        <authorList>
            <person name="Pamer E.G."/>
            <person name="Barat B."/>
            <person name="Waligurski E."/>
            <person name="Medina S."/>
            <person name="Paddock L."/>
            <person name="Mostad J."/>
        </authorList>
    </citation>
    <scope>NUCLEOTIDE SEQUENCE [LARGE SCALE GENOMIC DNA]</scope>
    <source>
        <strain evidence="8 9">DFI.9.73</strain>
    </source>
</reference>
<comment type="subcellular location">
    <subcellularLocation>
        <location evidence="6">Cytoplasm</location>
    </subcellularLocation>
</comment>
<comment type="similarity">
    <text evidence="6">Belongs to the methyltransferase superfamily. RNA methyltransferase RsmG family.</text>
</comment>
<evidence type="ECO:0000256" key="4">
    <source>
        <dbReference type="ARBA" id="ARBA00022679"/>
    </source>
</evidence>
<comment type="caution">
    <text evidence="6">Lacks conserved residue(s) required for the propagation of feature annotation.</text>
</comment>
<keyword evidence="3 6" id="KW-0489">Methyltransferase</keyword>
<dbReference type="Pfam" id="PF02527">
    <property type="entry name" value="GidB"/>
    <property type="match status" value="1"/>
</dbReference>
<evidence type="ECO:0000313" key="9">
    <source>
        <dbReference type="Proteomes" id="UP001524473"/>
    </source>
</evidence>
<keyword evidence="2 6" id="KW-0698">rRNA processing</keyword>
<dbReference type="GO" id="GO:0032259">
    <property type="term" value="P:methylation"/>
    <property type="evidence" value="ECO:0007669"/>
    <property type="project" value="UniProtKB-KW"/>
</dbReference>
<keyword evidence="9" id="KW-1185">Reference proteome</keyword>
<dbReference type="EC" id="2.1.1.-" evidence="6"/>
<evidence type="ECO:0000256" key="5">
    <source>
        <dbReference type="ARBA" id="ARBA00022691"/>
    </source>
</evidence>
<dbReference type="NCBIfam" id="TIGR00138">
    <property type="entry name" value="rsmG_gidB"/>
    <property type="match status" value="1"/>
</dbReference>
<feature type="binding site" evidence="6">
    <location>
        <position position="148"/>
    </location>
    <ligand>
        <name>S-adenosyl-L-methionine</name>
        <dbReference type="ChEBI" id="CHEBI:59789"/>
    </ligand>
</feature>
<evidence type="ECO:0000256" key="1">
    <source>
        <dbReference type="ARBA" id="ARBA00022490"/>
    </source>
</evidence>
<evidence type="ECO:0000313" key="8">
    <source>
        <dbReference type="EMBL" id="MCQ4839971.1"/>
    </source>
</evidence>
<dbReference type="GO" id="GO:0008168">
    <property type="term" value="F:methyltransferase activity"/>
    <property type="evidence" value="ECO:0007669"/>
    <property type="project" value="UniProtKB-KW"/>
</dbReference>